<dbReference type="PANTHER" id="PTHR10746:SF6">
    <property type="entry name" value="LARGE RIBOSOMAL SUBUNIT PROTEIN UL4M"/>
    <property type="match status" value="1"/>
</dbReference>
<gene>
    <name evidence="4" type="ORF">RIEGSTA812A_PEG_25</name>
</gene>
<dbReference type="InterPro" id="IPR013005">
    <property type="entry name" value="Ribosomal_uL4-like"/>
</dbReference>
<dbReference type="SUPFAM" id="SSF52166">
    <property type="entry name" value="Ribosomal protein L4"/>
    <property type="match status" value="1"/>
</dbReference>
<dbReference type="InterPro" id="IPR023574">
    <property type="entry name" value="Ribosomal_uL4_dom_sf"/>
</dbReference>
<comment type="similarity">
    <text evidence="1">Belongs to the universal ribosomal protein uL4 family.</text>
</comment>
<keyword evidence="2 4" id="KW-0689">Ribosomal protein</keyword>
<dbReference type="PANTHER" id="PTHR10746">
    <property type="entry name" value="50S RIBOSOMAL PROTEIN L4"/>
    <property type="match status" value="1"/>
</dbReference>
<dbReference type="EMBL" id="LR026963">
    <property type="protein sequence ID" value="VBB68552.1"/>
    <property type="molecule type" value="Genomic_DNA"/>
</dbReference>
<evidence type="ECO:0000256" key="2">
    <source>
        <dbReference type="ARBA" id="ARBA00022980"/>
    </source>
</evidence>
<accession>A0A484H9S2</accession>
<dbReference type="GO" id="GO:1990904">
    <property type="term" value="C:ribonucleoprotein complex"/>
    <property type="evidence" value="ECO:0007669"/>
    <property type="project" value="UniProtKB-KW"/>
</dbReference>
<organism evidence="4">
    <name type="scientific">invertebrate metagenome</name>
    <dbReference type="NCBI Taxonomy" id="1711999"/>
    <lineage>
        <taxon>unclassified sequences</taxon>
        <taxon>metagenomes</taxon>
        <taxon>organismal metagenomes</taxon>
    </lineage>
</organism>
<dbReference type="Pfam" id="PF00573">
    <property type="entry name" value="Ribosomal_L4"/>
    <property type="match status" value="1"/>
</dbReference>
<evidence type="ECO:0000313" key="4">
    <source>
        <dbReference type="EMBL" id="VBB68552.1"/>
    </source>
</evidence>
<dbReference type="GO" id="GO:0003735">
    <property type="term" value="F:structural constituent of ribosome"/>
    <property type="evidence" value="ECO:0007669"/>
    <property type="project" value="InterPro"/>
</dbReference>
<dbReference type="AlphaFoldDB" id="A0A484H9S2"/>
<dbReference type="GO" id="GO:0005840">
    <property type="term" value="C:ribosome"/>
    <property type="evidence" value="ECO:0007669"/>
    <property type="project" value="UniProtKB-KW"/>
</dbReference>
<dbReference type="NCBIfam" id="TIGR03953">
    <property type="entry name" value="rplD_bact"/>
    <property type="match status" value="1"/>
</dbReference>
<dbReference type="HAMAP" id="MF_01328_B">
    <property type="entry name" value="Ribosomal_uL4_B"/>
    <property type="match status" value="1"/>
</dbReference>
<evidence type="ECO:0000256" key="3">
    <source>
        <dbReference type="ARBA" id="ARBA00023274"/>
    </source>
</evidence>
<dbReference type="GO" id="GO:0006412">
    <property type="term" value="P:translation"/>
    <property type="evidence" value="ECO:0007669"/>
    <property type="project" value="InterPro"/>
</dbReference>
<evidence type="ECO:0000256" key="1">
    <source>
        <dbReference type="ARBA" id="ARBA00010528"/>
    </source>
</evidence>
<reference evidence="4" key="1">
    <citation type="submission" date="2018-10" db="EMBL/GenBank/DDBJ databases">
        <authorList>
            <person name="Gruber-Vodicka H."/>
            <person name="Jaeckle O."/>
        </authorList>
    </citation>
    <scope>NUCLEOTIDE SEQUENCE</scope>
</reference>
<proteinExistence type="inferred from homology"/>
<dbReference type="InterPro" id="IPR002136">
    <property type="entry name" value="Ribosomal_uL4"/>
</dbReference>
<sequence length="206" mass="22921">MQVDVISLDNQIVGSVELADEVFAVEVRTDILHRMVRYQLAKRQAGTHKTKGISEISGTTRKPFRQKGRGIARQGSLRSPQCRGGAVIFGPVVRSHAHNLQKKVRRLALRCALSSKARAGLLIVVDKLCIPTPKTRLLAKQLTLLGWGSALIIGDMILEENFVRAARNIKHITVLPYRGVNVYDILRHDVLVLTQETAQHLEALLQ</sequence>
<protein>
    <submittedName>
        <fullName evidence="4">LSU ribosomal protein L4p (L1e)</fullName>
    </submittedName>
</protein>
<dbReference type="Gene3D" id="3.40.1370.10">
    <property type="match status" value="1"/>
</dbReference>
<keyword evidence="3" id="KW-0687">Ribonucleoprotein</keyword>
<name>A0A484H9S2_9ZZZZ</name>